<dbReference type="InterPro" id="IPR036770">
    <property type="entry name" value="Ankyrin_rpt-contain_sf"/>
</dbReference>
<keyword evidence="8" id="KW-1185">Reference proteome</keyword>
<sequence length="1209" mass="138211">MKFGKYLEGRELELPEYAGYFMDYKALKKLIKQLSLPNGDVSLNTGDVNSINFHSNDNPFQDPNSYKRLQNNKASFFFKLERELEKVNSFYLQKESDLKIKFNILYSKYVNYRSNGRLNSRNSLTFKSIYGRFIKFQKDLIAFEQYVELNKTGFSKALKKWDKRSHSQDKDFYLATVVSVQPVFTRIDISKLNDETLNILMELNDLQNNNTTNDDNSTNLENKRTTLANGTPSTVISTRTPLVDSFKYDLSPMNLTTPSEAFVTTPNVLNNYIDFDSEIEEWYLELINISKLKDDDRRKENLATFYSNKIAPFFNNVNDLSQDSKYSYNQPIVDLLSKLFLLLVGSKMKDSDLEIFYSTIKSMIDLGYLEEDDQTYSKKNILHQATHCSSDSRDFVIREVLKTLSQETLKILVNAVEIHKRTPLHFAAELGKLNCVQLLLSVRGIDHTINSIDDDYDSPLVLAIKNNHIDIIYELLKNHVVLKSLISPENFQFSPLLVACKYNNFKATQIILDIFKANGIDINTVVNTEGLGPLHVTSRLAEDTTDLLKLLIDHAVNPNGIDDFNKFSPIFYAIKACNVKAVKVLLHNGADIEITDEHGRDPMFYVLWESDVEVLNEFLPYMQKKCFKKKNEFNVVDTTLKTLQVPLLVDSFSLSGDELNDSDHSLNDIPDFALPPPIIPLKKYGHNYLIQKISVKLIFERNGKCIHLNSADETIVVPDAGRMTVISNYPDNLPRNIILHDSMGGNGSNYLGKCEEENIFEGSNEVIFQVDTLKDLVVDFEIYPEFGTRLIAKTTCMPFLFEKFNKNQQDEIFLPLFDSKLNNIGNFKFRYQIIFPYSGRPLQIDKYEPYWKSTSNNGNSGCGNSGSSIITNNLDTVISNDLTSFTLGNPLLKNATAANNNSNNSVINTQVPHYITSSSIYGSFTKIKIHCLEDGTLVTSPNCFIEFNGVKFLLSSLNKTQLNVLLSKDNLSDIKAEDIETETKLLDVVNTRTLLFKDLLQLIPYNLQLVIQVCYPTDNERELVVKDVSSETGLNKYIDRILFTVFEHERMLRHTFGILRSIIFSSCNWKVCSILNWKQPNFPVLLEMNSLILNDKYKDSRFILDTPHRLKSMIEQGEGEEKGVDMIDKKIHIREMVEFAVNNNLFGVIIPHVLLEICEKMGTTIKNQELLLIGSMYGNKDISMDYTDADRKVNGILVDSKLVINRDKL</sequence>
<dbReference type="InterPro" id="IPR057506">
    <property type="entry name" value="C2_GPCPD1"/>
</dbReference>
<evidence type="ECO:0000313" key="7">
    <source>
        <dbReference type="EMBL" id="KAK5774225.1"/>
    </source>
</evidence>
<dbReference type="PROSITE" id="PS51704">
    <property type="entry name" value="GP_PDE"/>
    <property type="match status" value="1"/>
</dbReference>
<dbReference type="InterPro" id="IPR004331">
    <property type="entry name" value="SPX_dom"/>
</dbReference>
<dbReference type="PROSITE" id="PS51382">
    <property type="entry name" value="SPX"/>
    <property type="match status" value="1"/>
</dbReference>
<dbReference type="AlphaFoldDB" id="A0AAN8A7K2"/>
<evidence type="ECO:0000313" key="8">
    <source>
        <dbReference type="Proteomes" id="UP001306508"/>
    </source>
</evidence>
<evidence type="ECO:0000259" key="5">
    <source>
        <dbReference type="PROSITE" id="PS51382"/>
    </source>
</evidence>
<keyword evidence="2 3" id="KW-0040">ANK repeat</keyword>
<name>A0AAN8A7K2_9SACH</name>
<dbReference type="GO" id="GO:0008081">
    <property type="term" value="F:phosphoric diester hydrolase activity"/>
    <property type="evidence" value="ECO:0007669"/>
    <property type="project" value="InterPro"/>
</dbReference>
<dbReference type="Proteomes" id="UP001306508">
    <property type="component" value="Unassembled WGS sequence"/>
</dbReference>
<dbReference type="Gene3D" id="1.25.40.20">
    <property type="entry name" value="Ankyrin repeat-containing domain"/>
    <property type="match status" value="2"/>
</dbReference>
<dbReference type="Pfam" id="PF03105">
    <property type="entry name" value="SPX"/>
    <property type="match status" value="1"/>
</dbReference>
<dbReference type="EMBL" id="JAWIZZ010000055">
    <property type="protein sequence ID" value="KAK5774225.1"/>
    <property type="molecule type" value="Genomic_DNA"/>
</dbReference>
<dbReference type="CDD" id="cd14483">
    <property type="entry name" value="SPX_PHO81_NUC-2_like"/>
    <property type="match status" value="1"/>
</dbReference>
<dbReference type="PANTHER" id="PTHR24173">
    <property type="entry name" value="ANKYRIN REPEAT CONTAINING"/>
    <property type="match status" value="1"/>
</dbReference>
<evidence type="ECO:0000256" key="2">
    <source>
        <dbReference type="ARBA" id="ARBA00023043"/>
    </source>
</evidence>
<evidence type="ECO:0000259" key="6">
    <source>
        <dbReference type="PROSITE" id="PS51704"/>
    </source>
</evidence>
<protein>
    <recommendedName>
        <fullName evidence="9">Phosphate system positive regulatory protein PHO81</fullName>
    </recommendedName>
</protein>
<dbReference type="Pfam" id="PF25329">
    <property type="entry name" value="C2_GDE1"/>
    <property type="match status" value="1"/>
</dbReference>
<proteinExistence type="predicted"/>
<feature type="domain" description="GP-PDE" evidence="6">
    <location>
        <begin position="890"/>
        <end position="1208"/>
    </location>
</feature>
<feature type="repeat" description="ANK" evidence="3">
    <location>
        <begin position="419"/>
        <end position="441"/>
    </location>
</feature>
<keyword evidence="1" id="KW-0677">Repeat</keyword>
<organism evidence="7 8">
    <name type="scientific">Arxiozyma heterogenica</name>
    <dbReference type="NCBI Taxonomy" id="278026"/>
    <lineage>
        <taxon>Eukaryota</taxon>
        <taxon>Fungi</taxon>
        <taxon>Dikarya</taxon>
        <taxon>Ascomycota</taxon>
        <taxon>Saccharomycotina</taxon>
        <taxon>Saccharomycetes</taxon>
        <taxon>Saccharomycetales</taxon>
        <taxon>Saccharomycetaceae</taxon>
        <taxon>Arxiozyma</taxon>
    </lineage>
</organism>
<dbReference type="SMART" id="SM00248">
    <property type="entry name" value="ANK"/>
    <property type="match status" value="6"/>
</dbReference>
<dbReference type="PROSITE" id="PS50297">
    <property type="entry name" value="ANK_REP_REGION"/>
    <property type="match status" value="2"/>
</dbReference>
<accession>A0AAN8A7K2</accession>
<feature type="repeat" description="ANK" evidence="3">
    <location>
        <begin position="565"/>
        <end position="597"/>
    </location>
</feature>
<feature type="coiled-coil region" evidence="4">
    <location>
        <begin position="189"/>
        <end position="223"/>
    </location>
</feature>
<dbReference type="Pfam" id="PF00023">
    <property type="entry name" value="Ank"/>
    <property type="match status" value="1"/>
</dbReference>
<dbReference type="SUPFAM" id="SSF48403">
    <property type="entry name" value="Ankyrin repeat"/>
    <property type="match status" value="1"/>
</dbReference>
<evidence type="ECO:0000256" key="3">
    <source>
        <dbReference type="PROSITE-ProRule" id="PRU00023"/>
    </source>
</evidence>
<dbReference type="Pfam" id="PF12796">
    <property type="entry name" value="Ank_2"/>
    <property type="match status" value="1"/>
</dbReference>
<feature type="repeat" description="ANK" evidence="3">
    <location>
        <begin position="529"/>
        <end position="563"/>
    </location>
</feature>
<dbReference type="InterPro" id="IPR030395">
    <property type="entry name" value="GP_PDE_dom"/>
</dbReference>
<dbReference type="PANTHER" id="PTHR24173:SF74">
    <property type="entry name" value="ANKYRIN REPEAT DOMAIN-CONTAINING PROTEIN 16"/>
    <property type="match status" value="1"/>
</dbReference>
<evidence type="ECO:0000256" key="4">
    <source>
        <dbReference type="SAM" id="Coils"/>
    </source>
</evidence>
<dbReference type="GO" id="GO:0006629">
    <property type="term" value="P:lipid metabolic process"/>
    <property type="evidence" value="ECO:0007669"/>
    <property type="project" value="InterPro"/>
</dbReference>
<evidence type="ECO:0008006" key="9">
    <source>
        <dbReference type="Google" id="ProtNLM"/>
    </source>
</evidence>
<gene>
    <name evidence="7" type="ORF">RI543_004514</name>
</gene>
<comment type="caution">
    <text evidence="7">The sequence shown here is derived from an EMBL/GenBank/DDBJ whole genome shotgun (WGS) entry which is preliminary data.</text>
</comment>
<keyword evidence="4" id="KW-0175">Coiled coil</keyword>
<dbReference type="PROSITE" id="PS50088">
    <property type="entry name" value="ANK_REPEAT"/>
    <property type="match status" value="3"/>
</dbReference>
<reference evidence="8" key="1">
    <citation type="submission" date="2023-07" db="EMBL/GenBank/DDBJ databases">
        <title>A draft genome of Kazachstania heterogenica Y-27499.</title>
        <authorList>
            <person name="Donic C."/>
            <person name="Kralova J.S."/>
            <person name="Fidel L."/>
            <person name="Ben-Dor S."/>
            <person name="Jung S."/>
        </authorList>
    </citation>
    <scope>NUCLEOTIDE SEQUENCE [LARGE SCALE GENOMIC DNA]</scope>
    <source>
        <strain evidence="8">Y27499</strain>
    </source>
</reference>
<evidence type="ECO:0000256" key="1">
    <source>
        <dbReference type="ARBA" id="ARBA00022737"/>
    </source>
</evidence>
<dbReference type="InterPro" id="IPR002110">
    <property type="entry name" value="Ankyrin_rpt"/>
</dbReference>
<feature type="domain" description="SPX" evidence="5">
    <location>
        <begin position="1"/>
        <end position="175"/>
    </location>
</feature>